<proteinExistence type="predicted"/>
<name>A0A450Z5Q7_9GAMM</name>
<sequence length="92" mass="10612">METIGKGHFTLERIFEDNWEQFLSNHRSEVGFSAAYNVWKVMNRREPEGLGYAAYACPDHPDRIRILLFEKRSLMNAVFSASARTILSFGRG</sequence>
<dbReference type="EMBL" id="CAADFS010000068">
    <property type="protein sequence ID" value="VFK49109.1"/>
    <property type="molecule type" value="Genomic_DNA"/>
</dbReference>
<reference evidence="1" key="1">
    <citation type="submission" date="2019-02" db="EMBL/GenBank/DDBJ databases">
        <authorList>
            <person name="Gruber-Vodicka R. H."/>
            <person name="Seah K. B. B."/>
        </authorList>
    </citation>
    <scope>NUCLEOTIDE SEQUENCE</scope>
    <source>
        <strain evidence="1">BECK_BZ123</strain>
    </source>
</reference>
<dbReference type="AlphaFoldDB" id="A0A450Z5Q7"/>
<gene>
    <name evidence="1" type="ORF">BECKTC1821D_GA0114238_106815</name>
</gene>
<protein>
    <submittedName>
        <fullName evidence="1">Uncharacterized protein</fullName>
    </submittedName>
</protein>
<organism evidence="1">
    <name type="scientific">Candidatus Kentrum sp. TC</name>
    <dbReference type="NCBI Taxonomy" id="2126339"/>
    <lineage>
        <taxon>Bacteria</taxon>
        <taxon>Pseudomonadati</taxon>
        <taxon>Pseudomonadota</taxon>
        <taxon>Gammaproteobacteria</taxon>
        <taxon>Candidatus Kentrum</taxon>
    </lineage>
</organism>
<accession>A0A450Z5Q7</accession>
<evidence type="ECO:0000313" key="1">
    <source>
        <dbReference type="EMBL" id="VFK49109.1"/>
    </source>
</evidence>